<evidence type="ECO:0000313" key="3">
    <source>
        <dbReference type="Proteomes" id="UP000054007"/>
    </source>
</evidence>
<organism evidence="2 3">
    <name type="scientific">Cylindrobasidium torrendii FP15055 ss-10</name>
    <dbReference type="NCBI Taxonomy" id="1314674"/>
    <lineage>
        <taxon>Eukaryota</taxon>
        <taxon>Fungi</taxon>
        <taxon>Dikarya</taxon>
        <taxon>Basidiomycota</taxon>
        <taxon>Agaricomycotina</taxon>
        <taxon>Agaricomycetes</taxon>
        <taxon>Agaricomycetidae</taxon>
        <taxon>Agaricales</taxon>
        <taxon>Marasmiineae</taxon>
        <taxon>Physalacriaceae</taxon>
        <taxon>Cylindrobasidium</taxon>
    </lineage>
</organism>
<dbReference type="EMBL" id="KN880795">
    <property type="protein sequence ID" value="KIY62335.1"/>
    <property type="molecule type" value="Genomic_DNA"/>
</dbReference>
<proteinExistence type="predicted"/>
<keyword evidence="3" id="KW-1185">Reference proteome</keyword>
<dbReference type="Proteomes" id="UP000054007">
    <property type="component" value="Unassembled WGS sequence"/>
</dbReference>
<protein>
    <submittedName>
        <fullName evidence="2">Uncharacterized protein</fullName>
    </submittedName>
</protein>
<name>A0A0D7AWH0_9AGAR</name>
<gene>
    <name evidence="2" type="ORF">CYLTODRAFT_427007</name>
</gene>
<reference evidence="2 3" key="1">
    <citation type="journal article" date="2015" name="Fungal Genet. Biol.">
        <title>Evolution of novel wood decay mechanisms in Agaricales revealed by the genome sequences of Fistulina hepatica and Cylindrobasidium torrendii.</title>
        <authorList>
            <person name="Floudas D."/>
            <person name="Held B.W."/>
            <person name="Riley R."/>
            <person name="Nagy L.G."/>
            <person name="Koehler G."/>
            <person name="Ransdell A.S."/>
            <person name="Younus H."/>
            <person name="Chow J."/>
            <person name="Chiniquy J."/>
            <person name="Lipzen A."/>
            <person name="Tritt A."/>
            <person name="Sun H."/>
            <person name="Haridas S."/>
            <person name="LaButti K."/>
            <person name="Ohm R.A."/>
            <person name="Kues U."/>
            <person name="Blanchette R.A."/>
            <person name="Grigoriev I.V."/>
            <person name="Minto R.E."/>
            <person name="Hibbett D.S."/>
        </authorList>
    </citation>
    <scope>NUCLEOTIDE SEQUENCE [LARGE SCALE GENOMIC DNA]</scope>
    <source>
        <strain evidence="2 3">FP15055 ss-10</strain>
    </source>
</reference>
<evidence type="ECO:0000313" key="2">
    <source>
        <dbReference type="EMBL" id="KIY62335.1"/>
    </source>
</evidence>
<feature type="region of interest" description="Disordered" evidence="1">
    <location>
        <begin position="73"/>
        <end position="92"/>
    </location>
</feature>
<accession>A0A0D7AWH0</accession>
<sequence>MAPSRPTRTTTTARRSANPTLRAMYPLHEITSLKQFAMDGYDAYNMMDYLSSKTKLHSDVDWSNPAEYCTPSLLFSTDDSPESSRDSSPEPLASYDRWDAAFQLPSTPPPSHSRTYFNVQVARANRDEFVMDNLAKAMSRTSMTSGSPETNSSELDIDASLDCLALSA</sequence>
<evidence type="ECO:0000256" key="1">
    <source>
        <dbReference type="SAM" id="MobiDB-lite"/>
    </source>
</evidence>
<dbReference type="AlphaFoldDB" id="A0A0D7AWH0"/>